<evidence type="ECO:0000256" key="1">
    <source>
        <dbReference type="ARBA" id="ARBA00007074"/>
    </source>
</evidence>
<keyword evidence="3" id="KW-0378">Hydrolase</keyword>
<dbReference type="GO" id="GO:0008234">
    <property type="term" value="F:cysteine-type peptidase activity"/>
    <property type="evidence" value="ECO:0007669"/>
    <property type="project" value="UniProtKB-KW"/>
</dbReference>
<protein>
    <submittedName>
        <fullName evidence="7">NLP/P60 family protein (Secreted protein)</fullName>
    </submittedName>
</protein>
<keyword evidence="5" id="KW-0732">Signal</keyword>
<accession>G8WN09</accession>
<dbReference type="eggNOG" id="COG0791">
    <property type="taxonomic scope" value="Bacteria"/>
</dbReference>
<evidence type="ECO:0000259" key="6">
    <source>
        <dbReference type="PROSITE" id="PS51935"/>
    </source>
</evidence>
<proteinExistence type="inferred from homology"/>
<evidence type="ECO:0000256" key="4">
    <source>
        <dbReference type="ARBA" id="ARBA00022807"/>
    </source>
</evidence>
<dbReference type="InterPro" id="IPR038765">
    <property type="entry name" value="Papain-like_cys_pep_sf"/>
</dbReference>
<dbReference type="PANTHER" id="PTHR47359">
    <property type="entry name" value="PEPTIDOGLYCAN DL-ENDOPEPTIDASE CWLO"/>
    <property type="match status" value="1"/>
</dbReference>
<feature type="chain" id="PRO_5003518101" evidence="5">
    <location>
        <begin position="29"/>
        <end position="159"/>
    </location>
</feature>
<dbReference type="GO" id="GO:0006508">
    <property type="term" value="P:proteolysis"/>
    <property type="evidence" value="ECO:0007669"/>
    <property type="project" value="UniProtKB-KW"/>
</dbReference>
<gene>
    <name evidence="7" type="ordered locus">SCATT_03570</name>
</gene>
<dbReference type="SUPFAM" id="SSF54001">
    <property type="entry name" value="Cysteine proteinases"/>
    <property type="match status" value="1"/>
</dbReference>
<feature type="signal peptide" evidence="5">
    <location>
        <begin position="1"/>
        <end position="28"/>
    </location>
</feature>
<dbReference type="HOGENOM" id="CLU_016043_8_1_11"/>
<dbReference type="Proteomes" id="UP000007842">
    <property type="component" value="Chromosome"/>
</dbReference>
<name>G8WN09_STREN</name>
<evidence type="ECO:0000313" key="7">
    <source>
        <dbReference type="EMBL" id="AEW92728.1"/>
    </source>
</evidence>
<evidence type="ECO:0000256" key="2">
    <source>
        <dbReference type="ARBA" id="ARBA00022670"/>
    </source>
</evidence>
<evidence type="ECO:0000256" key="3">
    <source>
        <dbReference type="ARBA" id="ARBA00022801"/>
    </source>
</evidence>
<dbReference type="Pfam" id="PF00877">
    <property type="entry name" value="NLPC_P60"/>
    <property type="match status" value="1"/>
</dbReference>
<keyword evidence="2" id="KW-0645">Protease</keyword>
<evidence type="ECO:0000256" key="5">
    <source>
        <dbReference type="SAM" id="SignalP"/>
    </source>
</evidence>
<comment type="similarity">
    <text evidence="1">Belongs to the peptidase C40 family.</text>
</comment>
<dbReference type="EMBL" id="CP003219">
    <property type="protein sequence ID" value="AEW92728.1"/>
    <property type="molecule type" value="Genomic_DNA"/>
</dbReference>
<dbReference type="AlphaFoldDB" id="G8WN09"/>
<dbReference type="PROSITE" id="PS51935">
    <property type="entry name" value="NLPC_P60"/>
    <property type="match status" value="1"/>
</dbReference>
<evidence type="ECO:0000313" key="8">
    <source>
        <dbReference type="Proteomes" id="UP000007842"/>
    </source>
</evidence>
<feature type="domain" description="NlpC/P60" evidence="6">
    <location>
        <begin position="43"/>
        <end position="159"/>
    </location>
</feature>
<dbReference type="PATRIC" id="fig|1003195.29.peg.350"/>
<keyword evidence="4" id="KW-0788">Thiol protease</keyword>
<keyword evidence="8" id="KW-1185">Reference proteome</keyword>
<dbReference type="Gene3D" id="3.90.1720.10">
    <property type="entry name" value="endopeptidase domain like (from Nostoc punctiforme)"/>
    <property type="match status" value="1"/>
</dbReference>
<dbReference type="InterPro" id="IPR000064">
    <property type="entry name" value="NLP_P60_dom"/>
</dbReference>
<dbReference type="PANTHER" id="PTHR47359:SF3">
    <property type="entry name" value="NLP_P60 DOMAIN-CONTAINING PROTEIN-RELATED"/>
    <property type="match status" value="1"/>
</dbReference>
<sequence length="159" mass="16886">MRMSAPSGSPALFGRAATTSLLTTAALAAGALVPGLPAPARGATVAGRVLEVVAAKQGSPYEYGATGPSRFDCSGLTLYAFRAVGRSLPRTAADQYQRTRHVAAAARAPGDLVFFHHGDGVYHVGVYAGHNRMWHAPKSGARVRLERIWTPDVWYGRVR</sequence>
<organism evidence="7 8">
    <name type="scientific">Streptantibioticus cattleyicolor (strain ATCC 35852 / DSM 46488 / JCM 4925 / NBRC 14057 / NRRL 8057)</name>
    <name type="common">Streptomyces cattleya</name>
    <dbReference type="NCBI Taxonomy" id="1003195"/>
    <lineage>
        <taxon>Bacteria</taxon>
        <taxon>Bacillati</taxon>
        <taxon>Actinomycetota</taxon>
        <taxon>Actinomycetes</taxon>
        <taxon>Kitasatosporales</taxon>
        <taxon>Streptomycetaceae</taxon>
        <taxon>Streptantibioticus</taxon>
    </lineage>
</organism>
<reference evidence="8" key="1">
    <citation type="submission" date="2011-12" db="EMBL/GenBank/DDBJ databases">
        <title>Complete genome sequence of Streptomyces cattleya strain DSM 46488.</title>
        <authorList>
            <person name="Ou H.-Y."/>
            <person name="Li P."/>
            <person name="Zhao C."/>
            <person name="O'Hagan D."/>
            <person name="Deng Z."/>
        </authorList>
    </citation>
    <scope>NUCLEOTIDE SEQUENCE [LARGE SCALE GENOMIC DNA]</scope>
    <source>
        <strain evidence="8">ATCC 35852 / DSM 46488 / JCM 4925 / NBRC 14057 / NRRL 8057</strain>
    </source>
</reference>
<dbReference type="InterPro" id="IPR051794">
    <property type="entry name" value="PG_Endopeptidase_C40"/>
</dbReference>
<dbReference type="KEGG" id="scy:SCATT_03570"/>